<comment type="function">
    <text evidence="4">Part of the endoplasmic reticulum membrane protein complex (EMC) that enables the energy-independent insertion into endoplasmic reticulum membranes of newly synthesized membrane proteins.</text>
</comment>
<sequence>MATIKADIERGLQLSNPAAALHLSQQASALLKKPYSSSILPFATSENPEQWIEYEQLFLICLRTGDDKAAHLCLDRLTERFGPANERIMGLRGLYQEATAKDASALEAILKEYHKILSGNAVNVPILKRRIALLRSMNKYDDAVSALVDYLEAFPTDAEAWCELADLYQSNAMSAQAIFSLEEALLVTPNSWNVNSPSPPHKRYESVSDFEEQLHARLGEVLYISTTPTDRSISITQTLSRSVKHFLRSLELCDDYVRGLYGLIMTATELIKHIQSRTEQSTDLEVPSVKTLEELKTIAIQKAEKLIQSQQSTTHPLDGLVSLRELVQQK</sequence>
<dbReference type="OrthoDB" id="124397at2759"/>
<dbReference type="PROSITE" id="PS50005">
    <property type="entry name" value="TPR"/>
    <property type="match status" value="1"/>
</dbReference>
<dbReference type="GeneID" id="63796466"/>
<dbReference type="InterPro" id="IPR055217">
    <property type="entry name" value="TPR_EMC2"/>
</dbReference>
<dbReference type="InterPro" id="IPR019734">
    <property type="entry name" value="TPR_rpt"/>
</dbReference>
<evidence type="ECO:0000259" key="5">
    <source>
        <dbReference type="Pfam" id="PF22890"/>
    </source>
</evidence>
<comment type="caution">
    <text evidence="6">The sequence shown here is derived from an EMBL/GenBank/DDBJ whole genome shotgun (WGS) entry which is preliminary data.</text>
</comment>
<dbReference type="EMBL" id="MIKG01000014">
    <property type="protein sequence ID" value="RAO71238.1"/>
    <property type="molecule type" value="Genomic_DNA"/>
</dbReference>
<dbReference type="Proteomes" id="UP000249363">
    <property type="component" value="Unassembled WGS sequence"/>
</dbReference>
<dbReference type="GO" id="GO:0072546">
    <property type="term" value="C:EMC complex"/>
    <property type="evidence" value="ECO:0007669"/>
    <property type="project" value="UniProtKB-UniRule"/>
</dbReference>
<evidence type="ECO:0000256" key="2">
    <source>
        <dbReference type="ARBA" id="ARBA00022803"/>
    </source>
</evidence>
<evidence type="ECO:0000256" key="3">
    <source>
        <dbReference type="PROSITE-ProRule" id="PRU00339"/>
    </source>
</evidence>
<evidence type="ECO:0000256" key="4">
    <source>
        <dbReference type="RuleBase" id="RU367091"/>
    </source>
</evidence>
<gene>
    <name evidence="6" type="ORF">BHQ10_007250</name>
</gene>
<feature type="domain" description="EMC2 TPR-like" evidence="5">
    <location>
        <begin position="111"/>
        <end position="190"/>
    </location>
</feature>
<dbReference type="PANTHER" id="PTHR12760">
    <property type="entry name" value="TETRATRICOPEPTIDE REPEAT PROTEIN"/>
    <property type="match status" value="1"/>
</dbReference>
<dbReference type="Pfam" id="PF22890">
    <property type="entry name" value="TPR_EMC2"/>
    <property type="match status" value="1"/>
</dbReference>
<protein>
    <recommendedName>
        <fullName evidence="4">ER membrane protein complex subunit 2</fullName>
    </recommendedName>
</protein>
<keyword evidence="7" id="KW-1185">Reference proteome</keyword>
<accession>A0A364L600</accession>
<evidence type="ECO:0000313" key="7">
    <source>
        <dbReference type="Proteomes" id="UP000249363"/>
    </source>
</evidence>
<name>A0A364L600_TALAM</name>
<dbReference type="AlphaFoldDB" id="A0A364L600"/>
<dbReference type="InterPro" id="IPR039856">
    <property type="entry name" value="EMC2-like"/>
</dbReference>
<organism evidence="6 7">
    <name type="scientific">Talaromyces amestolkiae</name>
    <dbReference type="NCBI Taxonomy" id="1196081"/>
    <lineage>
        <taxon>Eukaryota</taxon>
        <taxon>Fungi</taxon>
        <taxon>Dikarya</taxon>
        <taxon>Ascomycota</taxon>
        <taxon>Pezizomycotina</taxon>
        <taxon>Eurotiomycetes</taxon>
        <taxon>Eurotiomycetidae</taxon>
        <taxon>Eurotiales</taxon>
        <taxon>Trichocomaceae</taxon>
        <taxon>Talaromyces</taxon>
        <taxon>Talaromyces sect. Talaromyces</taxon>
    </lineage>
</organism>
<dbReference type="Gene3D" id="1.25.40.10">
    <property type="entry name" value="Tetratricopeptide repeat domain"/>
    <property type="match status" value="1"/>
</dbReference>
<evidence type="ECO:0000256" key="1">
    <source>
        <dbReference type="ARBA" id="ARBA00022737"/>
    </source>
</evidence>
<comment type="subunit">
    <text evidence="4">Component of the ER membrane protein complex (EMC).</text>
</comment>
<comment type="subcellular location">
    <subcellularLocation>
        <location evidence="4">Endoplasmic reticulum membrane</location>
        <topology evidence="4">Peripheral membrane protein</topology>
        <orientation evidence="4">Cytoplasmic side</orientation>
    </subcellularLocation>
</comment>
<keyword evidence="1" id="KW-0677">Repeat</keyword>
<keyword evidence="2 3" id="KW-0802">TPR repeat</keyword>
<dbReference type="SUPFAM" id="SSF48452">
    <property type="entry name" value="TPR-like"/>
    <property type="match status" value="1"/>
</dbReference>
<dbReference type="RefSeq" id="XP_040735754.1">
    <property type="nucleotide sequence ID" value="XM_040879926.1"/>
</dbReference>
<keyword evidence="4" id="KW-0256">Endoplasmic reticulum</keyword>
<dbReference type="STRING" id="1196081.A0A364L600"/>
<proteinExistence type="inferred from homology"/>
<comment type="similarity">
    <text evidence="4">Belongs to the EMC2 family.</text>
</comment>
<reference evidence="6 7" key="1">
    <citation type="journal article" date="2017" name="Biotechnol. Biofuels">
        <title>Differential beta-glucosidase expression as a function of carbon source availability in Talaromyces amestolkiae: a genomic and proteomic approach.</title>
        <authorList>
            <person name="de Eugenio L.I."/>
            <person name="Mendez-Liter J.A."/>
            <person name="Nieto-Dominguez M."/>
            <person name="Alonso L."/>
            <person name="Gil-Munoz J."/>
            <person name="Barriuso J."/>
            <person name="Prieto A."/>
            <person name="Martinez M.J."/>
        </authorList>
    </citation>
    <scope>NUCLEOTIDE SEQUENCE [LARGE SCALE GENOMIC DNA]</scope>
    <source>
        <strain evidence="6 7">CIB</strain>
    </source>
</reference>
<dbReference type="InterPro" id="IPR011990">
    <property type="entry name" value="TPR-like_helical_dom_sf"/>
</dbReference>
<keyword evidence="4" id="KW-0472">Membrane</keyword>
<dbReference type="SMART" id="SM00028">
    <property type="entry name" value="TPR"/>
    <property type="match status" value="2"/>
</dbReference>
<feature type="repeat" description="TPR" evidence="3">
    <location>
        <begin position="158"/>
        <end position="191"/>
    </location>
</feature>
<evidence type="ECO:0000313" key="6">
    <source>
        <dbReference type="EMBL" id="RAO71238.1"/>
    </source>
</evidence>